<proteinExistence type="predicted"/>
<protein>
    <submittedName>
        <fullName evidence="5">Large subunit ribosomal protein L7/L12</fullName>
    </submittedName>
</protein>
<dbReference type="PANTHER" id="PTHR45987:SF4">
    <property type="entry name" value="LARGE RIBOSOMAL SUBUNIT PROTEIN BL12M"/>
    <property type="match status" value="1"/>
</dbReference>
<evidence type="ECO:0000259" key="4">
    <source>
        <dbReference type="Pfam" id="PF00542"/>
    </source>
</evidence>
<evidence type="ECO:0000313" key="6">
    <source>
        <dbReference type="Proteomes" id="UP001363151"/>
    </source>
</evidence>
<gene>
    <name evidence="5" type="ORF">SO694_00013127</name>
</gene>
<comment type="caution">
    <text evidence="5">The sequence shown here is derived from an EMBL/GenBank/DDBJ whole genome shotgun (WGS) entry which is preliminary data.</text>
</comment>
<keyword evidence="6" id="KW-1185">Reference proteome</keyword>
<reference evidence="5 6" key="1">
    <citation type="submission" date="2024-03" db="EMBL/GenBank/DDBJ databases">
        <title>Aureococcus anophagefferens CCMP1851 and Kratosvirus quantuckense: Draft genome of a second virus-susceptible host strain in the model system.</title>
        <authorList>
            <person name="Chase E."/>
            <person name="Truchon A.R."/>
            <person name="Schepens W."/>
            <person name="Wilhelm S.W."/>
        </authorList>
    </citation>
    <scope>NUCLEOTIDE SEQUENCE [LARGE SCALE GENOMIC DNA]</scope>
    <source>
        <strain evidence="5 6">CCMP1851</strain>
    </source>
</reference>
<dbReference type="CDD" id="cd00387">
    <property type="entry name" value="Ribosomal_L7_L12"/>
    <property type="match status" value="1"/>
</dbReference>
<dbReference type="InterPro" id="IPR000206">
    <property type="entry name" value="Ribosomal_bL12"/>
</dbReference>
<sequence length="138" mass="14712">MAFALRTARTVAARAAPRRAARCARSFCAPAASPKVQQLCDDVCQLNVLELNDAGGDAAAPAEAVEEKEYFDIKLTGFDAEAKIKVIKEVRALTGLGLKEAKEAVEGAPSVLKKEVKKDEAEEILKKLAELGATAELE</sequence>
<dbReference type="NCBIfam" id="TIGR00855">
    <property type="entry name" value="L12"/>
    <property type="match status" value="1"/>
</dbReference>
<evidence type="ECO:0000256" key="3">
    <source>
        <dbReference type="SAM" id="Coils"/>
    </source>
</evidence>
<keyword evidence="3" id="KW-0175">Coiled coil</keyword>
<feature type="domain" description="Large ribosomal subunit protein bL12 C-terminal" evidence="4">
    <location>
        <begin position="71"/>
        <end position="138"/>
    </location>
</feature>
<dbReference type="InterPro" id="IPR014719">
    <property type="entry name" value="Ribosomal_bL12_C/ClpS-like"/>
</dbReference>
<evidence type="ECO:0000256" key="2">
    <source>
        <dbReference type="ARBA" id="ARBA00023274"/>
    </source>
</evidence>
<keyword evidence="2" id="KW-0687">Ribonucleoprotein</keyword>
<dbReference type="EMBL" id="JBBJCI010000146">
    <property type="protein sequence ID" value="KAK7242175.1"/>
    <property type="molecule type" value="Genomic_DNA"/>
</dbReference>
<organism evidence="5 6">
    <name type="scientific">Aureococcus anophagefferens</name>
    <name type="common">Harmful bloom alga</name>
    <dbReference type="NCBI Taxonomy" id="44056"/>
    <lineage>
        <taxon>Eukaryota</taxon>
        <taxon>Sar</taxon>
        <taxon>Stramenopiles</taxon>
        <taxon>Ochrophyta</taxon>
        <taxon>Pelagophyceae</taxon>
        <taxon>Pelagomonadales</taxon>
        <taxon>Pelagomonadaceae</taxon>
        <taxon>Aureococcus</taxon>
    </lineage>
</organism>
<dbReference type="GO" id="GO:0005840">
    <property type="term" value="C:ribosome"/>
    <property type="evidence" value="ECO:0007669"/>
    <property type="project" value="UniProtKB-KW"/>
</dbReference>
<accession>A0ABR1G1J3</accession>
<dbReference type="Proteomes" id="UP001363151">
    <property type="component" value="Unassembled WGS sequence"/>
</dbReference>
<dbReference type="Gene3D" id="3.30.1390.10">
    <property type="match status" value="1"/>
</dbReference>
<dbReference type="PANTHER" id="PTHR45987">
    <property type="entry name" value="39S RIBOSOMAL PROTEIN L12"/>
    <property type="match status" value="1"/>
</dbReference>
<dbReference type="InterPro" id="IPR013823">
    <property type="entry name" value="Ribosomal_bL12_C"/>
</dbReference>
<feature type="coiled-coil region" evidence="3">
    <location>
        <begin position="111"/>
        <end position="138"/>
    </location>
</feature>
<keyword evidence="1 5" id="KW-0689">Ribosomal protein</keyword>
<name>A0ABR1G1J3_AURAN</name>
<dbReference type="SUPFAM" id="SSF54736">
    <property type="entry name" value="ClpS-like"/>
    <property type="match status" value="1"/>
</dbReference>
<dbReference type="Pfam" id="PF00542">
    <property type="entry name" value="Ribosomal_L12"/>
    <property type="match status" value="1"/>
</dbReference>
<evidence type="ECO:0000256" key="1">
    <source>
        <dbReference type="ARBA" id="ARBA00022980"/>
    </source>
</evidence>
<evidence type="ECO:0000313" key="5">
    <source>
        <dbReference type="EMBL" id="KAK7242175.1"/>
    </source>
</evidence>